<comment type="caution">
    <text evidence="4">The sequence shown here is derived from an EMBL/GenBank/DDBJ whole genome shotgun (WGS) entry which is preliminary data.</text>
</comment>
<name>A0ABW2QGL0_9BURK</name>
<evidence type="ECO:0000259" key="3">
    <source>
        <dbReference type="PROSITE" id="PS50887"/>
    </source>
</evidence>
<dbReference type="Pfam" id="PF00990">
    <property type="entry name" value="GGDEF"/>
    <property type="match status" value="1"/>
</dbReference>
<dbReference type="InterPro" id="IPR043128">
    <property type="entry name" value="Rev_trsase/Diguanyl_cyclase"/>
</dbReference>
<dbReference type="EC" id="2.7.7.65" evidence="1"/>
<dbReference type="RefSeq" id="WP_382221056.1">
    <property type="nucleotide sequence ID" value="NZ_JBHTCA010000004.1"/>
</dbReference>
<dbReference type="InterPro" id="IPR029787">
    <property type="entry name" value="Nucleotide_cyclase"/>
</dbReference>
<organism evidence="4 5">
    <name type="scientific">Hydrogenophaga atypica</name>
    <dbReference type="NCBI Taxonomy" id="249409"/>
    <lineage>
        <taxon>Bacteria</taxon>
        <taxon>Pseudomonadati</taxon>
        <taxon>Pseudomonadota</taxon>
        <taxon>Betaproteobacteria</taxon>
        <taxon>Burkholderiales</taxon>
        <taxon>Comamonadaceae</taxon>
        <taxon>Hydrogenophaga</taxon>
    </lineage>
</organism>
<dbReference type="Gene3D" id="3.30.450.20">
    <property type="entry name" value="PAS domain"/>
    <property type="match status" value="1"/>
</dbReference>
<dbReference type="PANTHER" id="PTHR45138:SF9">
    <property type="entry name" value="DIGUANYLATE CYCLASE DGCM-RELATED"/>
    <property type="match status" value="1"/>
</dbReference>
<sequence length="451" mass="49681">MTAQATQDDALVSFLHGVCQLAQCRLAVALWQRAPGEVAPLCSVPSIGLAHTPVWQWQLPVSPKTGAQTVRHLSRKELPSLVTAGLSFNPVSVAYVDCSAFGRVAGGGFMLLWDDVSASRQDLADVDGDEGDATLQWLRPVYAQLLDARQWEAQNEDSAAQFHHVFDSVPQGIIVSSARHAKAQINEAAATLFQLTAGWVPADLVAQALRDTRSRCENAAELEQAYAPLQRDLDIGLVVNWCLDDRVWRVDTHPILHSGHKGRVWLFQDITAQIRLERVLRMEANHDPLTGLFNRRAFFDRAHVAFQQLPEAAKDAERLAVVMLDIDHFKRINDLYGHPAGDQVLKEVARRAKSVLRDGDVLARYGGEEFIVLLTATHRDAARAAAERLRAVMDAQPVQVDDQAITVRVSVGLALRGGGSETLQQTIGRADANLYRAKREGRNRVVGDEGD</sequence>
<dbReference type="EMBL" id="JBHTCA010000004">
    <property type="protein sequence ID" value="MFC7408560.1"/>
    <property type="molecule type" value="Genomic_DNA"/>
</dbReference>
<dbReference type="SUPFAM" id="SSF55785">
    <property type="entry name" value="PYP-like sensor domain (PAS domain)"/>
    <property type="match status" value="1"/>
</dbReference>
<evidence type="ECO:0000256" key="2">
    <source>
        <dbReference type="ARBA" id="ARBA00034247"/>
    </source>
</evidence>
<accession>A0ABW2QGL0</accession>
<dbReference type="NCBIfam" id="TIGR00254">
    <property type="entry name" value="GGDEF"/>
    <property type="match status" value="1"/>
</dbReference>
<evidence type="ECO:0000313" key="4">
    <source>
        <dbReference type="EMBL" id="MFC7408560.1"/>
    </source>
</evidence>
<dbReference type="SMART" id="SM00267">
    <property type="entry name" value="GGDEF"/>
    <property type="match status" value="1"/>
</dbReference>
<dbReference type="Gene3D" id="3.30.70.270">
    <property type="match status" value="1"/>
</dbReference>
<dbReference type="PROSITE" id="PS50887">
    <property type="entry name" value="GGDEF"/>
    <property type="match status" value="1"/>
</dbReference>
<dbReference type="InterPro" id="IPR050469">
    <property type="entry name" value="Diguanylate_Cyclase"/>
</dbReference>
<dbReference type="InterPro" id="IPR035965">
    <property type="entry name" value="PAS-like_dom_sf"/>
</dbReference>
<feature type="domain" description="GGDEF" evidence="3">
    <location>
        <begin position="317"/>
        <end position="450"/>
    </location>
</feature>
<evidence type="ECO:0000313" key="5">
    <source>
        <dbReference type="Proteomes" id="UP001596501"/>
    </source>
</evidence>
<reference evidence="5" key="1">
    <citation type="journal article" date="2019" name="Int. J. Syst. Evol. Microbiol.">
        <title>The Global Catalogue of Microorganisms (GCM) 10K type strain sequencing project: providing services to taxonomists for standard genome sequencing and annotation.</title>
        <authorList>
            <consortium name="The Broad Institute Genomics Platform"/>
            <consortium name="The Broad Institute Genome Sequencing Center for Infectious Disease"/>
            <person name="Wu L."/>
            <person name="Ma J."/>
        </authorList>
    </citation>
    <scope>NUCLEOTIDE SEQUENCE [LARGE SCALE GENOMIC DNA]</scope>
    <source>
        <strain evidence="5">CGMCC 1.12371</strain>
    </source>
</reference>
<dbReference type="InterPro" id="IPR000160">
    <property type="entry name" value="GGDEF_dom"/>
</dbReference>
<dbReference type="CDD" id="cd01949">
    <property type="entry name" value="GGDEF"/>
    <property type="match status" value="1"/>
</dbReference>
<keyword evidence="5" id="KW-1185">Reference proteome</keyword>
<evidence type="ECO:0000256" key="1">
    <source>
        <dbReference type="ARBA" id="ARBA00012528"/>
    </source>
</evidence>
<dbReference type="PANTHER" id="PTHR45138">
    <property type="entry name" value="REGULATORY COMPONENTS OF SENSORY TRANSDUCTION SYSTEM"/>
    <property type="match status" value="1"/>
</dbReference>
<protein>
    <recommendedName>
        <fullName evidence="1">diguanylate cyclase</fullName>
        <ecNumber evidence="1">2.7.7.65</ecNumber>
    </recommendedName>
</protein>
<dbReference type="SUPFAM" id="SSF55073">
    <property type="entry name" value="Nucleotide cyclase"/>
    <property type="match status" value="1"/>
</dbReference>
<comment type="catalytic activity">
    <reaction evidence="2">
        <text>2 GTP = 3',3'-c-di-GMP + 2 diphosphate</text>
        <dbReference type="Rhea" id="RHEA:24898"/>
        <dbReference type="ChEBI" id="CHEBI:33019"/>
        <dbReference type="ChEBI" id="CHEBI:37565"/>
        <dbReference type="ChEBI" id="CHEBI:58805"/>
        <dbReference type="EC" id="2.7.7.65"/>
    </reaction>
</comment>
<proteinExistence type="predicted"/>
<gene>
    <name evidence="4" type="ORF">ACFQPB_06775</name>
</gene>
<dbReference type="Proteomes" id="UP001596501">
    <property type="component" value="Unassembled WGS sequence"/>
</dbReference>